<dbReference type="Pfam" id="PF17189">
    <property type="entry name" value="Glyco_hydro_30C"/>
    <property type="match status" value="1"/>
</dbReference>
<feature type="chain" id="PRO_5042440818" description="CBM1 domain-containing protein" evidence="4">
    <location>
        <begin position="20"/>
        <end position="520"/>
    </location>
</feature>
<evidence type="ECO:0000256" key="4">
    <source>
        <dbReference type="SAM" id="SignalP"/>
    </source>
</evidence>
<dbReference type="Pfam" id="PF00734">
    <property type="entry name" value="CBM_1"/>
    <property type="match status" value="1"/>
</dbReference>
<evidence type="ECO:0000256" key="1">
    <source>
        <dbReference type="ARBA" id="ARBA00005382"/>
    </source>
</evidence>
<evidence type="ECO:0000313" key="8">
    <source>
        <dbReference type="Proteomes" id="UP001295794"/>
    </source>
</evidence>
<evidence type="ECO:0000256" key="3">
    <source>
        <dbReference type="ARBA" id="ARBA00022801"/>
    </source>
</evidence>
<dbReference type="GO" id="GO:0016020">
    <property type="term" value="C:membrane"/>
    <property type="evidence" value="ECO:0007669"/>
    <property type="project" value="GOC"/>
</dbReference>
<feature type="domain" description="CBM1" evidence="5">
    <location>
        <begin position="482"/>
        <end position="518"/>
    </location>
</feature>
<accession>A0AAD2I065</accession>
<dbReference type="SUPFAM" id="SSF57180">
    <property type="entry name" value="Cellulose-binding domain"/>
    <property type="match status" value="1"/>
</dbReference>
<dbReference type="EMBL" id="CAVNYO010000481">
    <property type="protein sequence ID" value="CAK5284826.1"/>
    <property type="molecule type" value="Genomic_DNA"/>
</dbReference>
<comment type="caution">
    <text evidence="6">The sequence shown here is derived from an EMBL/GenBank/DDBJ whole genome shotgun (WGS) entry which is preliminary data.</text>
</comment>
<dbReference type="Gene3D" id="2.60.40.1180">
    <property type="entry name" value="Golgi alpha-mannosidase II"/>
    <property type="match status" value="1"/>
</dbReference>
<sequence length="520" mass="54129">MSLLQLTALLSSALGVVHGLTTVTVQSGTTFQTMDGFGFSEAFGHAQQIMGYPAAEAKATLDLLFDRNIGAGLTIVRNRIGSGGAGDGILPTSPGCPTCAPTYVWDGVDAGQVWFAQQAMTYGVKTFYADAWSAPGFMKTNNNEANGGSLCGVTGATCASGDWKQAYANLIAQYILFYKQSNVTLTHVGFLNEPEFQATYSSMLSNGQQAADFIKVLAPTLTAAGLTTKIACCDSEGWKNQITMTNDINAAGAMPLLGIVTSHAYTSSPSTPLNTTHPVWQTENADLNDQFNPNNWYSSGGAGEGMTWANRISDGIVNSNLSAYLYWVGNEPGGTTDSTLTTTNGTTVIASKRLWAFAQWSRYVRPGAVRLGTSAAGTTTNFKFSAFKNPDSSVSVQILNNGQGNTAVNVTTAGFVPTKAFAVVSAQGIDLDTVPVTLVGGLATVIVPANGMVTVVFNAGSTEVPPSSSTTFTTSASSGTGCFSPIFGQCGGQSWTGCTSCAAGSTCVSSNPFYSQCVQN</sequence>
<dbReference type="InterPro" id="IPR039514">
    <property type="entry name" value="6GAL-like"/>
</dbReference>
<evidence type="ECO:0000313" key="6">
    <source>
        <dbReference type="EMBL" id="CAK5284600.1"/>
    </source>
</evidence>
<dbReference type="EMBL" id="CAVNYO010000480">
    <property type="protein sequence ID" value="CAK5284600.1"/>
    <property type="molecule type" value="Genomic_DNA"/>
</dbReference>
<dbReference type="InterPro" id="IPR013780">
    <property type="entry name" value="Glyco_hydro_b"/>
</dbReference>
<dbReference type="GO" id="GO:0004348">
    <property type="term" value="F:glucosylceramidase activity"/>
    <property type="evidence" value="ECO:0007669"/>
    <property type="project" value="InterPro"/>
</dbReference>
<dbReference type="PANTHER" id="PTHR11069">
    <property type="entry name" value="GLUCOSYLCERAMIDASE"/>
    <property type="match status" value="1"/>
</dbReference>
<dbReference type="Proteomes" id="UP001295794">
    <property type="component" value="Unassembled WGS sequence"/>
</dbReference>
<dbReference type="InterPro" id="IPR001139">
    <property type="entry name" value="Glyco_hydro_30"/>
</dbReference>
<reference evidence="6" key="1">
    <citation type="submission" date="2023-11" db="EMBL/GenBank/DDBJ databases">
        <authorList>
            <person name="De Vega J J."/>
            <person name="De Vega J J."/>
        </authorList>
    </citation>
    <scope>NUCLEOTIDE SEQUENCE</scope>
</reference>
<keyword evidence="2 4" id="KW-0732">Signal</keyword>
<comment type="similarity">
    <text evidence="1">Belongs to the glycosyl hydrolase 30 family.</text>
</comment>
<name>A0AAD2I065_9AGAR</name>
<dbReference type="InterPro" id="IPR000254">
    <property type="entry name" value="CBD"/>
</dbReference>
<feature type="signal peptide" evidence="4">
    <location>
        <begin position="1"/>
        <end position="19"/>
    </location>
</feature>
<evidence type="ECO:0000256" key="2">
    <source>
        <dbReference type="ARBA" id="ARBA00022729"/>
    </source>
</evidence>
<evidence type="ECO:0000313" key="7">
    <source>
        <dbReference type="EMBL" id="CAK5284826.1"/>
    </source>
</evidence>
<evidence type="ECO:0000259" key="5">
    <source>
        <dbReference type="PROSITE" id="PS51164"/>
    </source>
</evidence>
<dbReference type="AlphaFoldDB" id="A0AAD2I065"/>
<proteinExistence type="inferred from homology"/>
<keyword evidence="8" id="KW-1185">Reference proteome</keyword>
<dbReference type="InterPro" id="IPR035971">
    <property type="entry name" value="CBD_sf"/>
</dbReference>
<dbReference type="Pfam" id="PF14587">
    <property type="entry name" value="Glyco_hydr_30_2"/>
    <property type="match status" value="1"/>
</dbReference>
<keyword evidence="3" id="KW-0378">Hydrolase</keyword>
<protein>
    <recommendedName>
        <fullName evidence="5">CBM1 domain-containing protein</fullName>
    </recommendedName>
</protein>
<dbReference type="GO" id="GO:0005576">
    <property type="term" value="C:extracellular region"/>
    <property type="evidence" value="ECO:0007669"/>
    <property type="project" value="InterPro"/>
</dbReference>
<dbReference type="PROSITE" id="PS00562">
    <property type="entry name" value="CBM1_1"/>
    <property type="match status" value="1"/>
</dbReference>
<gene>
    <name evidence="6" type="ORF">MYCIT1_LOCUS37944</name>
    <name evidence="7" type="ORF">MYCIT1_LOCUS38304</name>
</gene>
<dbReference type="InterPro" id="IPR033452">
    <property type="entry name" value="GH30_C"/>
</dbReference>
<dbReference type="Gene3D" id="3.20.20.80">
    <property type="entry name" value="Glycosidases"/>
    <property type="match status" value="1"/>
</dbReference>
<dbReference type="SUPFAM" id="SSF51445">
    <property type="entry name" value="(Trans)glycosidases"/>
    <property type="match status" value="1"/>
</dbReference>
<dbReference type="PANTHER" id="PTHR11069:SF23">
    <property type="entry name" value="LYSOSOMAL ACID GLUCOSYLCERAMIDASE"/>
    <property type="match status" value="1"/>
</dbReference>
<dbReference type="InterPro" id="IPR017853">
    <property type="entry name" value="GH"/>
</dbReference>
<organism evidence="6 8">
    <name type="scientific">Mycena citricolor</name>
    <dbReference type="NCBI Taxonomy" id="2018698"/>
    <lineage>
        <taxon>Eukaryota</taxon>
        <taxon>Fungi</taxon>
        <taxon>Dikarya</taxon>
        <taxon>Basidiomycota</taxon>
        <taxon>Agaricomycotina</taxon>
        <taxon>Agaricomycetes</taxon>
        <taxon>Agaricomycetidae</taxon>
        <taxon>Agaricales</taxon>
        <taxon>Marasmiineae</taxon>
        <taxon>Mycenaceae</taxon>
        <taxon>Mycena</taxon>
    </lineage>
</organism>
<dbReference type="GO" id="GO:0006680">
    <property type="term" value="P:glucosylceramide catabolic process"/>
    <property type="evidence" value="ECO:0007669"/>
    <property type="project" value="TreeGrafter"/>
</dbReference>
<dbReference type="GO" id="GO:0005975">
    <property type="term" value="P:carbohydrate metabolic process"/>
    <property type="evidence" value="ECO:0007669"/>
    <property type="project" value="InterPro"/>
</dbReference>
<dbReference type="PROSITE" id="PS51164">
    <property type="entry name" value="CBM1_2"/>
    <property type="match status" value="1"/>
</dbReference>
<dbReference type="SMART" id="SM00236">
    <property type="entry name" value="fCBD"/>
    <property type="match status" value="1"/>
</dbReference>
<dbReference type="GO" id="GO:0030248">
    <property type="term" value="F:cellulose binding"/>
    <property type="evidence" value="ECO:0007669"/>
    <property type="project" value="InterPro"/>
</dbReference>